<evidence type="ECO:0000313" key="4">
    <source>
        <dbReference type="Proteomes" id="UP000027265"/>
    </source>
</evidence>
<protein>
    <recommendedName>
        <fullName evidence="2">AIG1-type G domain-containing protein</fullName>
    </recommendedName>
</protein>
<keyword evidence="4" id="KW-1185">Reference proteome</keyword>
<dbReference type="Pfam" id="PF04548">
    <property type="entry name" value="AIG1"/>
    <property type="match status" value="1"/>
</dbReference>
<feature type="domain" description="AIG1-type G" evidence="2">
    <location>
        <begin position="90"/>
        <end position="216"/>
    </location>
</feature>
<dbReference type="STRING" id="933084.A0A067Q144"/>
<organism evidence="3 4">
    <name type="scientific">Jaapia argillacea MUCL 33604</name>
    <dbReference type="NCBI Taxonomy" id="933084"/>
    <lineage>
        <taxon>Eukaryota</taxon>
        <taxon>Fungi</taxon>
        <taxon>Dikarya</taxon>
        <taxon>Basidiomycota</taxon>
        <taxon>Agaricomycotina</taxon>
        <taxon>Agaricomycetes</taxon>
        <taxon>Agaricomycetidae</taxon>
        <taxon>Jaapiales</taxon>
        <taxon>Jaapiaceae</taxon>
        <taxon>Jaapia</taxon>
    </lineage>
</organism>
<proteinExistence type="predicted"/>
<evidence type="ECO:0000256" key="1">
    <source>
        <dbReference type="ARBA" id="ARBA00022741"/>
    </source>
</evidence>
<dbReference type="InterPro" id="IPR006703">
    <property type="entry name" value="G_AIG1"/>
</dbReference>
<dbReference type="HOGENOM" id="CLU_435493_0_0_1"/>
<dbReference type="CDD" id="cd00882">
    <property type="entry name" value="Ras_like_GTPase"/>
    <property type="match status" value="1"/>
</dbReference>
<dbReference type="Proteomes" id="UP000027265">
    <property type="component" value="Unassembled WGS sequence"/>
</dbReference>
<sequence length="664" mass="74664">MLSNTPPPLFEDSDLDFCVSSSQGPYPSYPGSKYNDSLLEPVSSFAPHTSLLSPLPPPFSSEETLVPIPYTPPNSSGSKGEFLPIIPSANIIVFGQTGAGKSSVINMVAGRNVADSSSDATGCTFKSQNYVVPTPHVKLNLFDTGGLNEGSEGTVQSTDAIKNLYKLVRSMEDGVNLLIYVVKGPRIKESTSNNYRMFFEAFCQKKVPIVLVLTGFENEYDPDDWWRKNSITFHNYGMEFSGQACVTATRGKLNDRGRYVFQKEYDESVPKVVDLITTHYSTEPFRMERIGRFLAVLKTTFNGVAVVLPRVKPVLLTRALYLALWQVGGMSEEQATKLANQIEIELLFAAEDSGEQDGKLVAEGGWFGGLGGETARTFISPPLCCLPELRRSFQPPKHCPVQCSIKIQFALQLQWERFWDWSIRPDNYCAKLSEVYWYKEFKAPGHEYIVLKFAFPDSSAWVRLERDSTSWLSIFGQQEDTARRNCKDKLTVRDGLSELIKPNDRIMASISISLAHRDSGFINFLHLALLQRKLNEKAPVYDLITFNCWWYAGCVWENVAYWLRQSGTEATFKLYAGVHDDEVVNEMVQAHPGATLRPLDWEATIFPRKLLLAHVTTARRVFPGRKSGKKLDDVYKASEEIRGYCAKELHEIARRLMEGSTTTS</sequence>
<name>A0A067Q144_9AGAM</name>
<evidence type="ECO:0000313" key="3">
    <source>
        <dbReference type="EMBL" id="KDQ59850.1"/>
    </source>
</evidence>
<accession>A0A067Q144</accession>
<dbReference type="InParanoid" id="A0A067Q144"/>
<dbReference type="Gene3D" id="3.40.50.300">
    <property type="entry name" value="P-loop containing nucleotide triphosphate hydrolases"/>
    <property type="match status" value="1"/>
</dbReference>
<dbReference type="AlphaFoldDB" id="A0A067Q144"/>
<keyword evidence="1" id="KW-0547">Nucleotide-binding</keyword>
<reference evidence="4" key="1">
    <citation type="journal article" date="2014" name="Proc. Natl. Acad. Sci. U.S.A.">
        <title>Extensive sampling of basidiomycete genomes demonstrates inadequacy of the white-rot/brown-rot paradigm for wood decay fungi.</title>
        <authorList>
            <person name="Riley R."/>
            <person name="Salamov A.A."/>
            <person name="Brown D.W."/>
            <person name="Nagy L.G."/>
            <person name="Floudas D."/>
            <person name="Held B.W."/>
            <person name="Levasseur A."/>
            <person name="Lombard V."/>
            <person name="Morin E."/>
            <person name="Otillar R."/>
            <person name="Lindquist E.A."/>
            <person name="Sun H."/>
            <person name="LaButti K.M."/>
            <person name="Schmutz J."/>
            <person name="Jabbour D."/>
            <person name="Luo H."/>
            <person name="Baker S.E."/>
            <person name="Pisabarro A.G."/>
            <person name="Walton J.D."/>
            <person name="Blanchette R.A."/>
            <person name="Henrissat B."/>
            <person name="Martin F."/>
            <person name="Cullen D."/>
            <person name="Hibbett D.S."/>
            <person name="Grigoriev I.V."/>
        </authorList>
    </citation>
    <scope>NUCLEOTIDE SEQUENCE [LARGE SCALE GENOMIC DNA]</scope>
    <source>
        <strain evidence="4">MUCL 33604</strain>
    </source>
</reference>
<gene>
    <name evidence="3" type="ORF">JAAARDRAFT_33420</name>
</gene>
<dbReference type="OrthoDB" id="8954335at2759"/>
<evidence type="ECO:0000259" key="2">
    <source>
        <dbReference type="Pfam" id="PF04548"/>
    </source>
</evidence>
<dbReference type="InterPro" id="IPR027417">
    <property type="entry name" value="P-loop_NTPase"/>
</dbReference>
<dbReference type="EMBL" id="KL197715">
    <property type="protein sequence ID" value="KDQ59850.1"/>
    <property type="molecule type" value="Genomic_DNA"/>
</dbReference>
<dbReference type="SUPFAM" id="SSF52540">
    <property type="entry name" value="P-loop containing nucleoside triphosphate hydrolases"/>
    <property type="match status" value="1"/>
</dbReference>
<dbReference type="GO" id="GO:0005525">
    <property type="term" value="F:GTP binding"/>
    <property type="evidence" value="ECO:0007669"/>
    <property type="project" value="InterPro"/>
</dbReference>